<evidence type="ECO:0000313" key="4">
    <source>
        <dbReference type="Proteomes" id="UP000015101"/>
    </source>
</evidence>
<feature type="compositionally biased region" description="Basic residues" evidence="1">
    <location>
        <begin position="64"/>
        <end position="77"/>
    </location>
</feature>
<dbReference type="AlphaFoldDB" id="T1FLT9"/>
<feature type="compositionally biased region" description="Low complexity" evidence="1">
    <location>
        <begin position="92"/>
        <end position="116"/>
    </location>
</feature>
<organism evidence="3 4">
    <name type="scientific">Helobdella robusta</name>
    <name type="common">Californian leech</name>
    <dbReference type="NCBI Taxonomy" id="6412"/>
    <lineage>
        <taxon>Eukaryota</taxon>
        <taxon>Metazoa</taxon>
        <taxon>Spiralia</taxon>
        <taxon>Lophotrochozoa</taxon>
        <taxon>Annelida</taxon>
        <taxon>Clitellata</taxon>
        <taxon>Hirudinea</taxon>
        <taxon>Rhynchobdellida</taxon>
        <taxon>Glossiphoniidae</taxon>
        <taxon>Helobdella</taxon>
    </lineage>
</organism>
<dbReference type="HOGENOM" id="CLU_1149640_0_0_1"/>
<dbReference type="CTD" id="20209788"/>
<name>T1FLT9_HELRO</name>
<sequence length="242" mass="25972">QQPQKQSSLHQHLLLDVEQPQQIYIPQLFPSQPQQHPPHSQQDEQQPEEQEHIHHQSSPPSTTLHHHQPHPIRRRSTLRSELSQIASSSLIMAASKRAAMSTSASSSSSGGSLPSRLTASEKFNKATKISAITALAVGQPKVLSYKKRLRNNSSSLTGRAGLQKNGGSSGEEDGGDGEMDEVASCCCAAVAGECSSCRSDNEMTGSKSALVNPSNADNVSLTGNTLANKKRGFKPTTVGYRL</sequence>
<protein>
    <submittedName>
        <fullName evidence="2 3">Uncharacterized protein</fullName>
    </submittedName>
</protein>
<dbReference type="EMBL" id="AMQM01011554">
    <property type="status" value="NOT_ANNOTATED_CDS"/>
    <property type="molecule type" value="Genomic_DNA"/>
</dbReference>
<dbReference type="GeneID" id="20209788"/>
<dbReference type="RefSeq" id="XP_009017761.1">
    <property type="nucleotide sequence ID" value="XM_009019513.1"/>
</dbReference>
<accession>T1FLT9</accession>
<feature type="region of interest" description="Disordered" evidence="1">
    <location>
        <begin position="1"/>
        <end position="116"/>
    </location>
</feature>
<dbReference type="Proteomes" id="UP000015101">
    <property type="component" value="Unassembled WGS sequence"/>
</dbReference>
<feature type="compositionally biased region" description="Low complexity" evidence="1">
    <location>
        <begin position="30"/>
        <end position="44"/>
    </location>
</feature>
<reference evidence="3" key="3">
    <citation type="submission" date="2015-06" db="UniProtKB">
        <authorList>
            <consortium name="EnsemblMetazoa"/>
        </authorList>
    </citation>
    <scope>IDENTIFICATION</scope>
</reference>
<evidence type="ECO:0000313" key="3">
    <source>
        <dbReference type="EnsemblMetazoa" id="HelroP184709"/>
    </source>
</evidence>
<gene>
    <name evidence="3" type="primary">20209788</name>
    <name evidence="2" type="ORF">HELRODRAFT_184709</name>
</gene>
<dbReference type="EnsemblMetazoa" id="HelroT184709">
    <property type="protein sequence ID" value="HelroP184709"/>
    <property type="gene ID" value="HelroG184709"/>
</dbReference>
<dbReference type="EMBL" id="KB096514">
    <property type="protein sequence ID" value="ESO04141.1"/>
    <property type="molecule type" value="Genomic_DNA"/>
</dbReference>
<evidence type="ECO:0000313" key="2">
    <source>
        <dbReference type="EMBL" id="ESO04141.1"/>
    </source>
</evidence>
<feature type="compositionally biased region" description="Polar residues" evidence="1">
    <location>
        <begin position="79"/>
        <end position="90"/>
    </location>
</feature>
<evidence type="ECO:0000256" key="1">
    <source>
        <dbReference type="SAM" id="MobiDB-lite"/>
    </source>
</evidence>
<keyword evidence="4" id="KW-1185">Reference proteome</keyword>
<dbReference type="InParanoid" id="T1FLT9"/>
<feature type="compositionally biased region" description="Low complexity" evidence="1">
    <location>
        <begin position="1"/>
        <end position="14"/>
    </location>
</feature>
<proteinExistence type="predicted"/>
<dbReference type="KEGG" id="hro:HELRODRAFT_184709"/>
<reference evidence="2 4" key="2">
    <citation type="journal article" date="2013" name="Nature">
        <title>Insights into bilaterian evolution from three spiralian genomes.</title>
        <authorList>
            <person name="Simakov O."/>
            <person name="Marletaz F."/>
            <person name="Cho S.J."/>
            <person name="Edsinger-Gonzales E."/>
            <person name="Havlak P."/>
            <person name="Hellsten U."/>
            <person name="Kuo D.H."/>
            <person name="Larsson T."/>
            <person name="Lv J."/>
            <person name="Arendt D."/>
            <person name="Savage R."/>
            <person name="Osoegawa K."/>
            <person name="de Jong P."/>
            <person name="Grimwood J."/>
            <person name="Chapman J.A."/>
            <person name="Shapiro H."/>
            <person name="Aerts A."/>
            <person name="Otillar R.P."/>
            <person name="Terry A.Y."/>
            <person name="Boore J.L."/>
            <person name="Grigoriev I.V."/>
            <person name="Lindberg D.R."/>
            <person name="Seaver E.C."/>
            <person name="Weisblat D.A."/>
            <person name="Putnam N.H."/>
            <person name="Rokhsar D.S."/>
        </authorList>
    </citation>
    <scope>NUCLEOTIDE SEQUENCE</scope>
</reference>
<feature type="region of interest" description="Disordered" evidence="1">
    <location>
        <begin position="148"/>
        <end position="176"/>
    </location>
</feature>
<reference evidence="4" key="1">
    <citation type="submission" date="2012-12" db="EMBL/GenBank/DDBJ databases">
        <authorList>
            <person name="Hellsten U."/>
            <person name="Grimwood J."/>
            <person name="Chapman J.A."/>
            <person name="Shapiro H."/>
            <person name="Aerts A."/>
            <person name="Otillar R.P."/>
            <person name="Terry A.Y."/>
            <person name="Boore J.L."/>
            <person name="Simakov O."/>
            <person name="Marletaz F."/>
            <person name="Cho S.-J."/>
            <person name="Edsinger-Gonzales E."/>
            <person name="Havlak P."/>
            <person name="Kuo D.-H."/>
            <person name="Larsson T."/>
            <person name="Lv J."/>
            <person name="Arendt D."/>
            <person name="Savage R."/>
            <person name="Osoegawa K."/>
            <person name="de Jong P."/>
            <person name="Lindberg D.R."/>
            <person name="Seaver E.C."/>
            <person name="Weisblat D.A."/>
            <person name="Putnam N.H."/>
            <person name="Grigoriev I.V."/>
            <person name="Rokhsar D.S."/>
        </authorList>
    </citation>
    <scope>NUCLEOTIDE SEQUENCE</scope>
</reference>